<proteinExistence type="inferred from homology"/>
<comment type="similarity">
    <text evidence="1 8">Belongs to the peptidase S1B family.</text>
</comment>
<dbReference type="Gene3D" id="1.10.530.40">
    <property type="match status" value="1"/>
</dbReference>
<dbReference type="GO" id="GO:0008236">
    <property type="term" value="F:serine-type peptidase activity"/>
    <property type="evidence" value="ECO:0007669"/>
    <property type="project" value="UniProtKB-KW"/>
</dbReference>
<evidence type="ECO:0000256" key="5">
    <source>
        <dbReference type="ARBA" id="ARBA00022729"/>
    </source>
</evidence>
<dbReference type="Gene3D" id="3.40.50.1110">
    <property type="entry name" value="SGNH hydrolase"/>
    <property type="match status" value="1"/>
</dbReference>
<name>A0A1G7LFW1_9RHOB</name>
<evidence type="ECO:0000256" key="3">
    <source>
        <dbReference type="ARBA" id="ARBA00022638"/>
    </source>
</evidence>
<protein>
    <recommendedName>
        <fullName evidence="8">Serine protease</fullName>
        <ecNumber evidence="8">3.4.21.-</ecNumber>
    </recommendedName>
</protein>
<dbReference type="PANTHER" id="PTHR14389">
    <property type="entry name" value="SI:CH1073-475A24.1"/>
    <property type="match status" value="1"/>
</dbReference>
<evidence type="ECO:0000256" key="2">
    <source>
        <dbReference type="ARBA" id="ARBA00022529"/>
    </source>
</evidence>
<evidence type="ECO:0000256" key="1">
    <source>
        <dbReference type="ARBA" id="ARBA00008764"/>
    </source>
</evidence>
<dbReference type="GO" id="GO:0031640">
    <property type="term" value="P:killing of cells of another organism"/>
    <property type="evidence" value="ECO:0007669"/>
    <property type="project" value="UniProtKB-KW"/>
</dbReference>
<accession>A0A1G7LFW1</accession>
<keyword evidence="4 8" id="KW-0645">Protease</keyword>
<dbReference type="PRINTS" id="PR00839">
    <property type="entry name" value="V8PROTEASE"/>
</dbReference>
<organism evidence="10 11">
    <name type="scientific">Limimaricola pyoseonensis</name>
    <dbReference type="NCBI Taxonomy" id="521013"/>
    <lineage>
        <taxon>Bacteria</taxon>
        <taxon>Pseudomonadati</taxon>
        <taxon>Pseudomonadota</taxon>
        <taxon>Alphaproteobacteria</taxon>
        <taxon>Rhodobacterales</taxon>
        <taxon>Paracoccaceae</taxon>
        <taxon>Limimaricola</taxon>
    </lineage>
</organism>
<dbReference type="GO" id="GO:0042742">
    <property type="term" value="P:defense response to bacterium"/>
    <property type="evidence" value="ECO:0007669"/>
    <property type="project" value="UniProtKB-KW"/>
</dbReference>
<dbReference type="SUPFAM" id="SSF50494">
    <property type="entry name" value="Trypsin-like serine proteases"/>
    <property type="match status" value="1"/>
</dbReference>
<keyword evidence="5" id="KW-0732">Signal</keyword>
<dbReference type="InterPro" id="IPR008256">
    <property type="entry name" value="Peptidase_S1B"/>
</dbReference>
<evidence type="ECO:0000256" key="7">
    <source>
        <dbReference type="ARBA" id="ARBA00022825"/>
    </source>
</evidence>
<dbReference type="EC" id="3.4.21.-" evidence="8"/>
<keyword evidence="6 8" id="KW-0378">Hydrolase</keyword>
<dbReference type="SUPFAM" id="SSF52266">
    <property type="entry name" value="SGNH hydrolase"/>
    <property type="match status" value="1"/>
</dbReference>
<dbReference type="GO" id="GO:0003796">
    <property type="term" value="F:lysozyme activity"/>
    <property type="evidence" value="ECO:0007669"/>
    <property type="project" value="InterPro"/>
</dbReference>
<evidence type="ECO:0000256" key="8">
    <source>
        <dbReference type="RuleBase" id="RU004296"/>
    </source>
</evidence>
<keyword evidence="2" id="KW-0929">Antimicrobial</keyword>
<dbReference type="Proteomes" id="UP000198922">
    <property type="component" value="Unassembled WGS sequence"/>
</dbReference>
<dbReference type="InterPro" id="IPR036514">
    <property type="entry name" value="SGNH_hydro_sf"/>
</dbReference>
<dbReference type="InterPro" id="IPR043504">
    <property type="entry name" value="Peptidase_S1_PA_chymotrypsin"/>
</dbReference>
<dbReference type="GO" id="GO:0016788">
    <property type="term" value="F:hydrolase activity, acting on ester bonds"/>
    <property type="evidence" value="ECO:0007669"/>
    <property type="project" value="UniProtKB-ARBA"/>
</dbReference>
<evidence type="ECO:0000313" key="10">
    <source>
        <dbReference type="EMBL" id="SDF48365.1"/>
    </source>
</evidence>
<keyword evidence="3" id="KW-0081">Bacteriolytic enzyme</keyword>
<sequence length="1315" mass="142767">MAEHYEVDASRELVSKLGISPGAELESAGLLNLANRIAHALRLSEFRRDRRLRPNLPTVVAEGDSWFLHQMITDTLDHLREEQFNVRSMAAAGDTVDKMLSSPHFVNVLRQERARIFLFSGGGNDLLGGGRIRQVLHPDTEGVPASELINNAGLEPLLENVLNGYRSMIATLATHLPAVQIFSHGYDYLGKIDKGPWIWPYLEDMGYSLERAGEAVAALLNRFNAELEQLAAGHGNFTYVRLLDVVGDNRGSWYDAIHPKAAGFGRVAKEFAEQITGFIEEAGQGPDFSEGEFAAGLGGQAGRAHRRGSALERRPNEAISWAYASRNPIDFERVRYAVNTLPPRDEWLRFRDPLVHKHIGDVIYLLGDPSRGQTREQVAARMRTRPIPMVRDAQAGQLPLYHREPITEIFDIEIELMEALFGDSEIEPIQVLLKGYKAGRAVGRVQVMNHHGMHIGHGSGFLVAPGLFLTNHHVLRDADAARRSFVVFDDETPLDGSLPDPVRFRITGDVFWASEAGDYAFCSIEPLSRDGVSLDGYGHLALIQESGKALNFEPVSIVQHPGGDPKAIAIRNSFIMGRVDDGVYYTTDTLGGSSGSPVLNREWQVVALHHRFVPHPTERGAVLANRGIRVSSIYADLYREQGSGNRQAHHILQLLLGECPAPEERAAGHSPVPRSETVCSGAYSGLSEGEFLLAIAPEDASSEYDLPLPKSLDELFSALEALPNDPASVLQRLGADGYRFIVAHEISSRAVYESSLRRPILPGAASGITIGIGYDLGYKTKAEFRAHWGDLLDEADLRRLELAIGKTRQAAAAVLPGVRNIVIPYSDAVKVFERYSLPKVFGQLNRHIPDAILAALPAPCLAALMSLTFNRGASYQKPGGRYREMRAIRSALLRGAPDEVPALIRSMKRLWEGMPNVRGLLRRRDEEAALFGSGLVESPDLGGPPAATEEWDPKPDGDEESTLRLPAAFIETGIPRLSAADVRWVNTFSNNPDYAHLPASAEGARFTLSAPILDTAIELGSYVPHFSDEGHLIVGIRGAALADGSDEQRFRESVELVEGKPDHRTFRCVLVVYHRNEQLVSAFRASTVPNRGGVASCANRLNGHGGVLANLLPTGCYELCVGTHFGTTRSIPTVLRLGTGTGPSSALKVTTLRTSNDAVYGTHDLWDPCKPMDNIHPAFSASTADFSSLGCLTLPGRFGKGQHSGIWASFRKAAGFDGAEHMGRRYNLLLTSGMELAAIAQSGAAGTGHLRRLAHGSQGEAVRSLQSALGTTVDGDFGPGTKKALVEREAAVTGGSATGIYSVSSQAVLGFGVLV</sequence>
<evidence type="ECO:0000256" key="9">
    <source>
        <dbReference type="SAM" id="MobiDB-lite"/>
    </source>
</evidence>
<evidence type="ECO:0000313" key="11">
    <source>
        <dbReference type="Proteomes" id="UP000198922"/>
    </source>
</evidence>
<dbReference type="GO" id="GO:0006508">
    <property type="term" value="P:proteolysis"/>
    <property type="evidence" value="ECO:0007669"/>
    <property type="project" value="UniProtKB-KW"/>
</dbReference>
<keyword evidence="7 8" id="KW-0720">Serine protease</keyword>
<dbReference type="Gene3D" id="2.40.10.10">
    <property type="entry name" value="Trypsin-like serine proteases"/>
    <property type="match status" value="2"/>
</dbReference>
<dbReference type="SUPFAM" id="SSF53955">
    <property type="entry name" value="Lysozyme-like"/>
    <property type="match status" value="1"/>
</dbReference>
<gene>
    <name evidence="10" type="ORF">SAMN04488567_0470</name>
</gene>
<dbReference type="InterPro" id="IPR023347">
    <property type="entry name" value="Lysozyme_dom_sf"/>
</dbReference>
<evidence type="ECO:0000256" key="6">
    <source>
        <dbReference type="ARBA" id="ARBA00022801"/>
    </source>
</evidence>
<keyword evidence="11" id="KW-1185">Reference proteome</keyword>
<dbReference type="EMBL" id="FNAT01000019">
    <property type="protein sequence ID" value="SDF48365.1"/>
    <property type="molecule type" value="Genomic_DNA"/>
</dbReference>
<dbReference type="STRING" id="521013.SAMN04488567_0470"/>
<dbReference type="InterPro" id="IPR023346">
    <property type="entry name" value="Lysozyme-like_dom_sf"/>
</dbReference>
<dbReference type="InterPro" id="IPR009003">
    <property type="entry name" value="Peptidase_S1_PA"/>
</dbReference>
<feature type="region of interest" description="Disordered" evidence="9">
    <location>
        <begin position="934"/>
        <end position="960"/>
    </location>
</feature>
<evidence type="ECO:0000256" key="4">
    <source>
        <dbReference type="ARBA" id="ARBA00022670"/>
    </source>
</evidence>
<reference evidence="11" key="1">
    <citation type="submission" date="2016-10" db="EMBL/GenBank/DDBJ databases">
        <authorList>
            <person name="Varghese N."/>
            <person name="Submissions S."/>
        </authorList>
    </citation>
    <scope>NUCLEOTIDE SEQUENCE [LARGE SCALE GENOMIC DNA]</scope>
    <source>
        <strain evidence="11">DSM 21424</strain>
    </source>
</reference>
<dbReference type="Pfam" id="PF13365">
    <property type="entry name" value="Trypsin_2"/>
    <property type="match status" value="1"/>
</dbReference>
<dbReference type="PANTHER" id="PTHR14389:SF3">
    <property type="entry name" value="PROTEIN FAM111A-LIKE"/>
    <property type="match status" value="1"/>
</dbReference>